<feature type="coiled-coil region" evidence="6">
    <location>
        <begin position="201"/>
        <end position="228"/>
    </location>
</feature>
<keyword evidence="2" id="KW-0805">Transcription regulation</keyword>
<dbReference type="InterPro" id="IPR044810">
    <property type="entry name" value="WRKY_plant"/>
</dbReference>
<gene>
    <name evidence="9" type="ORF">CSSPTR1EN2_LOCUS16455</name>
</gene>
<reference evidence="9" key="1">
    <citation type="submission" date="2024-02" db="EMBL/GenBank/DDBJ databases">
        <authorList>
            <consortium name="ELIXIR-Norway"/>
            <consortium name="Elixir Norway"/>
        </authorList>
    </citation>
    <scope>NUCLEOTIDE SEQUENCE</scope>
</reference>
<feature type="region of interest" description="Disordered" evidence="7">
    <location>
        <begin position="178"/>
        <end position="199"/>
    </location>
</feature>
<feature type="region of interest" description="Disordered" evidence="7">
    <location>
        <begin position="735"/>
        <end position="766"/>
    </location>
</feature>
<accession>A0ABP0UJT2</accession>
<evidence type="ECO:0000256" key="6">
    <source>
        <dbReference type="SAM" id="Coils"/>
    </source>
</evidence>
<dbReference type="PROSITE" id="PS00028">
    <property type="entry name" value="ZINC_FINGER_C2H2_1"/>
    <property type="match status" value="1"/>
</dbReference>
<feature type="compositionally biased region" description="Low complexity" evidence="7">
    <location>
        <begin position="748"/>
        <end position="760"/>
    </location>
</feature>
<dbReference type="Pfam" id="PF03106">
    <property type="entry name" value="WRKY"/>
    <property type="match status" value="1"/>
</dbReference>
<name>A0ABP0UJT2_9BRYO</name>
<dbReference type="SUPFAM" id="SSF118290">
    <property type="entry name" value="WRKY DNA-binding domain"/>
    <property type="match status" value="1"/>
</dbReference>
<organism evidence="9 10">
    <name type="scientific">Sphagnum troendelagicum</name>
    <dbReference type="NCBI Taxonomy" id="128251"/>
    <lineage>
        <taxon>Eukaryota</taxon>
        <taxon>Viridiplantae</taxon>
        <taxon>Streptophyta</taxon>
        <taxon>Embryophyta</taxon>
        <taxon>Bryophyta</taxon>
        <taxon>Sphagnophytina</taxon>
        <taxon>Sphagnopsida</taxon>
        <taxon>Sphagnales</taxon>
        <taxon>Sphagnaceae</taxon>
        <taxon>Sphagnum</taxon>
    </lineage>
</organism>
<feature type="compositionally biased region" description="Polar residues" evidence="7">
    <location>
        <begin position="291"/>
        <end position="301"/>
    </location>
</feature>
<feature type="compositionally biased region" description="Polar residues" evidence="7">
    <location>
        <begin position="735"/>
        <end position="747"/>
    </location>
</feature>
<keyword evidence="5" id="KW-0539">Nucleus</keyword>
<keyword evidence="3" id="KW-0238">DNA-binding</keyword>
<evidence type="ECO:0000313" key="10">
    <source>
        <dbReference type="Proteomes" id="UP001497512"/>
    </source>
</evidence>
<evidence type="ECO:0000256" key="5">
    <source>
        <dbReference type="ARBA" id="ARBA00023242"/>
    </source>
</evidence>
<dbReference type="SMART" id="SM00774">
    <property type="entry name" value="WRKY"/>
    <property type="match status" value="1"/>
</dbReference>
<dbReference type="PANTHER" id="PTHR31429:SF106">
    <property type="entry name" value="WRKY TRANSCRIPTION FACTOR 31-RELATED"/>
    <property type="match status" value="1"/>
</dbReference>
<dbReference type="EMBL" id="OZ019896">
    <property type="protein sequence ID" value="CAK9222836.1"/>
    <property type="molecule type" value="Genomic_DNA"/>
</dbReference>
<keyword evidence="6" id="KW-0175">Coiled coil</keyword>
<evidence type="ECO:0000259" key="8">
    <source>
        <dbReference type="PROSITE" id="PS50811"/>
    </source>
</evidence>
<dbReference type="PROSITE" id="PS50811">
    <property type="entry name" value="WRKY"/>
    <property type="match status" value="1"/>
</dbReference>
<evidence type="ECO:0000256" key="1">
    <source>
        <dbReference type="ARBA" id="ARBA00004123"/>
    </source>
</evidence>
<sequence length="901" mass="96895">MNCMENLVQGPDVRRSSCSNTANGRTDRVADIDLSLRLTDHEEGQYLSVKDAELDRVPDQRLVDEEKMEKAISSQHYHISKAGPAIAAAGSRKSWLLHKNDAVLEAATTTSTLHRNSPGNWLPVCLVGKEEPHDDAEVDAVAWSCDAVHRCVVVGCQCSFANKWELTTHAKDHLNNTAREQSSIVEDATSPNTSTRTSISHQELRNQLFAARKEMARLSEENVILRKNWLAQDTIKSSRNMQMQFIAENSQSDEPTQMADEDLHEEEEDHEAFIVSLSTQKRQHDHGPAISSGSPQISSPRGHSEPSCSPPEPDATCDLLPARTSTTAAADASLVWRYKKVRKLVSSSTNSMTPSPDLQEAASGTLDSQMVENSDPALVEFHVATESLQSRSSDHVIVQCENTNHQLLDNTNLFIGVSNASPLVRKARVSVRARSESSMVNDGCHWRKYGQKMSKGNSCPRAYYKCSVTSSCAVRKQVQRCADDASVLISTYEGKHNHPLAPAAAAMASTTAAAASMLLSGSTAGSDIAQYMPGGSLIPSTLLAGLHGLPATCFAISSSTSSYPSITLDFTKEPPTRLSQRSGAANSAGVVGHSSAAAPNMISIQYYSNPLSGPFSAGHHRVVERLSSVQQAAHDRLQPNSFVISDLDQLAGRTRAVAPRPNYMNPISHPIDFSQSAAGTVFSNVTPGIYPSSFCETSGSACHASTATVFEQTMQEQQKQLEDNIARRIRSSLSYMQNPSDPSRQTCTAPAATSGAAAGSIQSNSMTTPITSDQKFAATLASAIVSLLSTTSAHENSPQKSAAAANEHRMIKNAAQGSFMQQIRVETENPVSHGTHAAVTHGDEDQTVDTGLELALSTSARNITTLSSSAPRPRLLVNSNQLQPLQSSALTHETSSLALES</sequence>
<dbReference type="PANTHER" id="PTHR31429">
    <property type="entry name" value="WRKY TRANSCRIPTION FACTOR 36-RELATED"/>
    <property type="match status" value="1"/>
</dbReference>
<protein>
    <recommendedName>
        <fullName evidence="8">WRKY domain-containing protein</fullName>
    </recommendedName>
</protein>
<dbReference type="Gene3D" id="2.20.25.80">
    <property type="entry name" value="WRKY domain"/>
    <property type="match status" value="1"/>
</dbReference>
<keyword evidence="4" id="KW-0804">Transcription</keyword>
<dbReference type="Proteomes" id="UP001497512">
    <property type="component" value="Chromosome 4"/>
</dbReference>
<comment type="subcellular location">
    <subcellularLocation>
        <location evidence="1">Nucleus</location>
    </subcellularLocation>
</comment>
<evidence type="ECO:0000256" key="2">
    <source>
        <dbReference type="ARBA" id="ARBA00023015"/>
    </source>
</evidence>
<feature type="region of interest" description="Disordered" evidence="7">
    <location>
        <begin position="1"/>
        <end position="21"/>
    </location>
</feature>
<keyword evidence="10" id="KW-1185">Reference proteome</keyword>
<evidence type="ECO:0000256" key="4">
    <source>
        <dbReference type="ARBA" id="ARBA00023163"/>
    </source>
</evidence>
<dbReference type="InterPro" id="IPR036576">
    <property type="entry name" value="WRKY_dom_sf"/>
</dbReference>
<feature type="domain" description="WRKY" evidence="8">
    <location>
        <begin position="435"/>
        <end position="501"/>
    </location>
</feature>
<evidence type="ECO:0000256" key="7">
    <source>
        <dbReference type="SAM" id="MobiDB-lite"/>
    </source>
</evidence>
<proteinExistence type="predicted"/>
<dbReference type="InterPro" id="IPR003657">
    <property type="entry name" value="WRKY_dom"/>
</dbReference>
<feature type="compositionally biased region" description="Acidic residues" evidence="7">
    <location>
        <begin position="259"/>
        <end position="270"/>
    </location>
</feature>
<dbReference type="InterPro" id="IPR013087">
    <property type="entry name" value="Znf_C2H2_type"/>
</dbReference>
<feature type="region of interest" description="Disordered" evidence="7">
    <location>
        <begin position="248"/>
        <end position="319"/>
    </location>
</feature>
<evidence type="ECO:0000313" key="9">
    <source>
        <dbReference type="EMBL" id="CAK9222836.1"/>
    </source>
</evidence>
<evidence type="ECO:0000256" key="3">
    <source>
        <dbReference type="ARBA" id="ARBA00023125"/>
    </source>
</evidence>